<evidence type="ECO:0000256" key="3">
    <source>
        <dbReference type="ARBA" id="ARBA00022989"/>
    </source>
</evidence>
<evidence type="ECO:0000313" key="7">
    <source>
        <dbReference type="EMBL" id="CAD9097266.1"/>
    </source>
</evidence>
<feature type="transmembrane region" description="Helical" evidence="5">
    <location>
        <begin position="78"/>
        <end position="99"/>
    </location>
</feature>
<feature type="transmembrane region" description="Helical" evidence="5">
    <location>
        <begin position="106"/>
        <end position="122"/>
    </location>
</feature>
<dbReference type="InterPro" id="IPR050186">
    <property type="entry name" value="TPT_transporter"/>
</dbReference>
<dbReference type="AlphaFoldDB" id="A0A7S1L8D5"/>
<feature type="transmembrane region" description="Helical" evidence="5">
    <location>
        <begin position="226"/>
        <end position="246"/>
    </location>
</feature>
<dbReference type="PANTHER" id="PTHR11132">
    <property type="entry name" value="SOLUTE CARRIER FAMILY 35"/>
    <property type="match status" value="1"/>
</dbReference>
<name>A0A7S1L8D5_ALECA</name>
<reference evidence="7" key="1">
    <citation type="submission" date="2021-01" db="EMBL/GenBank/DDBJ databases">
        <authorList>
            <person name="Corre E."/>
            <person name="Pelletier E."/>
            <person name="Niang G."/>
            <person name="Scheremetjew M."/>
            <person name="Finn R."/>
            <person name="Kale V."/>
            <person name="Holt S."/>
            <person name="Cochrane G."/>
            <person name="Meng A."/>
            <person name="Brown T."/>
            <person name="Cohen L."/>
        </authorList>
    </citation>
    <scope>NUCLEOTIDE SEQUENCE</scope>
    <source>
        <strain evidence="7">OF101</strain>
    </source>
</reference>
<dbReference type="SUPFAM" id="SSF103481">
    <property type="entry name" value="Multidrug resistance efflux transporter EmrE"/>
    <property type="match status" value="1"/>
</dbReference>
<feature type="domain" description="Sugar phosphate transporter" evidence="6">
    <location>
        <begin position="15"/>
        <end position="298"/>
    </location>
</feature>
<proteinExistence type="predicted"/>
<sequence>MAGVLAGNLGLIISYIGLNAALNFLNRWALGVHGFSFPLALTAAHMFFNPVLLLPAMLARGIAWSDHGKVMQEQWKGIVVVGLLNGIQIALNNSSLVLMELSLNQVVRAAMPVFVAFLAVVVEKKTPTGEQLMALLLISVGVMLAVYRPGSTFGNDMKGTLLVLSSVAMMALQMSFSGRLGVKLDAVQMTFYTGWLSLIPVAVLVLLLEAPLLLKHCLAHPGSSLAIVFSSCVLAVVYNVVVFQTIRGLSSVGSAVLGNVKVVVILLVSAISMGEMQLWGTRQHAGCLLTFVGAAFYSALKLRKPKGH</sequence>
<evidence type="ECO:0000256" key="5">
    <source>
        <dbReference type="SAM" id="Phobius"/>
    </source>
</evidence>
<evidence type="ECO:0000256" key="2">
    <source>
        <dbReference type="ARBA" id="ARBA00022692"/>
    </source>
</evidence>
<feature type="transmembrane region" description="Helical" evidence="5">
    <location>
        <begin position="6"/>
        <end position="25"/>
    </location>
</feature>
<evidence type="ECO:0000256" key="4">
    <source>
        <dbReference type="ARBA" id="ARBA00023136"/>
    </source>
</evidence>
<keyword evidence="3 5" id="KW-1133">Transmembrane helix</keyword>
<feature type="transmembrane region" description="Helical" evidence="5">
    <location>
        <begin position="159"/>
        <end position="180"/>
    </location>
</feature>
<dbReference type="GO" id="GO:0016020">
    <property type="term" value="C:membrane"/>
    <property type="evidence" value="ECO:0007669"/>
    <property type="project" value="UniProtKB-SubCell"/>
</dbReference>
<feature type="transmembrane region" description="Helical" evidence="5">
    <location>
        <begin position="128"/>
        <end position="147"/>
    </location>
</feature>
<protein>
    <recommendedName>
        <fullName evidence="6">Sugar phosphate transporter domain-containing protein</fullName>
    </recommendedName>
</protein>
<comment type="subcellular location">
    <subcellularLocation>
        <location evidence="1">Membrane</location>
        <topology evidence="1">Multi-pass membrane protein</topology>
    </subcellularLocation>
</comment>
<evidence type="ECO:0000256" key="1">
    <source>
        <dbReference type="ARBA" id="ARBA00004141"/>
    </source>
</evidence>
<feature type="transmembrane region" description="Helical" evidence="5">
    <location>
        <begin position="192"/>
        <end position="214"/>
    </location>
</feature>
<organism evidence="7">
    <name type="scientific">Alexandrium catenella</name>
    <name type="common">Red tide dinoflagellate</name>
    <name type="synonym">Gonyaulax catenella</name>
    <dbReference type="NCBI Taxonomy" id="2925"/>
    <lineage>
        <taxon>Eukaryota</taxon>
        <taxon>Sar</taxon>
        <taxon>Alveolata</taxon>
        <taxon>Dinophyceae</taxon>
        <taxon>Gonyaulacales</taxon>
        <taxon>Pyrocystaceae</taxon>
        <taxon>Alexandrium</taxon>
    </lineage>
</organism>
<accession>A0A7S1L8D5</accession>
<gene>
    <name evidence="7" type="ORF">ACAT0790_LOCUS5641</name>
</gene>
<evidence type="ECO:0000259" key="6">
    <source>
        <dbReference type="Pfam" id="PF03151"/>
    </source>
</evidence>
<keyword evidence="4 5" id="KW-0472">Membrane</keyword>
<dbReference type="Pfam" id="PF03151">
    <property type="entry name" value="TPT"/>
    <property type="match status" value="1"/>
</dbReference>
<dbReference type="EMBL" id="HBGE01009366">
    <property type="protein sequence ID" value="CAD9097266.1"/>
    <property type="molecule type" value="Transcribed_RNA"/>
</dbReference>
<feature type="transmembrane region" description="Helical" evidence="5">
    <location>
        <begin position="252"/>
        <end position="271"/>
    </location>
</feature>
<dbReference type="InterPro" id="IPR037185">
    <property type="entry name" value="EmrE-like"/>
</dbReference>
<feature type="transmembrane region" description="Helical" evidence="5">
    <location>
        <begin position="37"/>
        <end position="58"/>
    </location>
</feature>
<feature type="transmembrane region" description="Helical" evidence="5">
    <location>
        <begin position="283"/>
        <end position="300"/>
    </location>
</feature>
<keyword evidence="2 5" id="KW-0812">Transmembrane</keyword>
<dbReference type="InterPro" id="IPR004853">
    <property type="entry name" value="Sugar_P_trans_dom"/>
</dbReference>